<keyword evidence="2" id="KW-1185">Reference proteome</keyword>
<proteinExistence type="predicted"/>
<name>A0A3D9ZR23_9ACTN</name>
<reference evidence="1 2" key="1">
    <citation type="submission" date="2018-08" db="EMBL/GenBank/DDBJ databases">
        <title>Sequencing the genomes of 1000 actinobacteria strains.</title>
        <authorList>
            <person name="Klenk H.-P."/>
        </authorList>
    </citation>
    <scope>NUCLEOTIDE SEQUENCE [LARGE SCALE GENOMIC DNA]</scope>
    <source>
        <strain evidence="1 2">DSM 44099</strain>
    </source>
</reference>
<protein>
    <submittedName>
        <fullName evidence="1">Uncharacterized protein</fullName>
    </submittedName>
</protein>
<gene>
    <name evidence="1" type="ORF">DFJ67_5681</name>
</gene>
<dbReference type="AlphaFoldDB" id="A0A3D9ZR23"/>
<accession>A0A3D9ZR23</accession>
<comment type="caution">
    <text evidence="1">The sequence shown here is derived from an EMBL/GenBank/DDBJ whole genome shotgun (WGS) entry which is preliminary data.</text>
</comment>
<dbReference type="EMBL" id="QUMQ01000001">
    <property type="protein sequence ID" value="REF99641.1"/>
    <property type="molecule type" value="Genomic_DNA"/>
</dbReference>
<dbReference type="OrthoDB" id="4558509at2"/>
<evidence type="ECO:0000313" key="1">
    <source>
        <dbReference type="EMBL" id="REF99641.1"/>
    </source>
</evidence>
<sequence>MALTIFVEDQAHRRIRSLHDDPGNTFLNVCRRLTARGTAVLDVVDPYADTMLNFIQLDRLIGELNAALESGALAAHESAITRAVVEAAVEARELSGYLYIEGD</sequence>
<organism evidence="1 2">
    <name type="scientific">Asanoa ferruginea</name>
    <dbReference type="NCBI Taxonomy" id="53367"/>
    <lineage>
        <taxon>Bacteria</taxon>
        <taxon>Bacillati</taxon>
        <taxon>Actinomycetota</taxon>
        <taxon>Actinomycetes</taxon>
        <taxon>Micromonosporales</taxon>
        <taxon>Micromonosporaceae</taxon>
        <taxon>Asanoa</taxon>
    </lineage>
</organism>
<dbReference type="Proteomes" id="UP000256913">
    <property type="component" value="Unassembled WGS sequence"/>
</dbReference>
<dbReference type="RefSeq" id="WP_116070790.1">
    <property type="nucleotide sequence ID" value="NZ_BONB01000063.1"/>
</dbReference>
<evidence type="ECO:0000313" key="2">
    <source>
        <dbReference type="Proteomes" id="UP000256913"/>
    </source>
</evidence>